<evidence type="ECO:0000313" key="2">
    <source>
        <dbReference type="Proteomes" id="UP001152795"/>
    </source>
</evidence>
<sequence>MEKNVPEFESMQQDVTTGDHSERDEDISNGNANGNPFIAHFEDIIEEVLLSNLEIDEDSMEEESITHDANRSYCPELFNFLKSYLHEMPLWSGVLLGSLDRYQL</sequence>
<comment type="caution">
    <text evidence="1">The sequence shown here is derived from an EMBL/GenBank/DDBJ whole genome shotgun (WGS) entry which is preliminary data.</text>
</comment>
<dbReference type="AlphaFoldDB" id="A0A7D9J4G6"/>
<dbReference type="EMBL" id="CACRXK020011579">
    <property type="protein sequence ID" value="CAB4021707.1"/>
    <property type="molecule type" value="Genomic_DNA"/>
</dbReference>
<name>A0A7D9J4G6_PARCT</name>
<gene>
    <name evidence="1" type="ORF">PACLA_8A066055</name>
</gene>
<accession>A0A7D9J4G6</accession>
<dbReference type="OrthoDB" id="413122at2759"/>
<keyword evidence="2" id="KW-1185">Reference proteome</keyword>
<proteinExistence type="predicted"/>
<evidence type="ECO:0000313" key="1">
    <source>
        <dbReference type="EMBL" id="CAB4021707.1"/>
    </source>
</evidence>
<protein>
    <submittedName>
        <fullName evidence="1">Uncharacterized protein</fullName>
    </submittedName>
</protein>
<reference evidence="1" key="1">
    <citation type="submission" date="2020-04" db="EMBL/GenBank/DDBJ databases">
        <authorList>
            <person name="Alioto T."/>
            <person name="Alioto T."/>
            <person name="Gomez Garrido J."/>
        </authorList>
    </citation>
    <scope>NUCLEOTIDE SEQUENCE</scope>
    <source>
        <strain evidence="1">A484AB</strain>
    </source>
</reference>
<dbReference type="Proteomes" id="UP001152795">
    <property type="component" value="Unassembled WGS sequence"/>
</dbReference>
<organism evidence="1 2">
    <name type="scientific">Paramuricea clavata</name>
    <name type="common">Red gorgonian</name>
    <name type="synonym">Violescent sea-whip</name>
    <dbReference type="NCBI Taxonomy" id="317549"/>
    <lineage>
        <taxon>Eukaryota</taxon>
        <taxon>Metazoa</taxon>
        <taxon>Cnidaria</taxon>
        <taxon>Anthozoa</taxon>
        <taxon>Octocorallia</taxon>
        <taxon>Malacalcyonacea</taxon>
        <taxon>Plexauridae</taxon>
        <taxon>Paramuricea</taxon>
    </lineage>
</organism>